<dbReference type="EC" id="2.3.1.269" evidence="9"/>
<feature type="transmembrane region" description="Helical" evidence="9">
    <location>
        <begin position="488"/>
        <end position="508"/>
    </location>
</feature>
<evidence type="ECO:0000256" key="8">
    <source>
        <dbReference type="ARBA" id="ARBA00023315"/>
    </source>
</evidence>
<comment type="pathway">
    <text evidence="9">Protein modification; lipoprotein biosynthesis (N-acyl transfer).</text>
</comment>
<evidence type="ECO:0000256" key="2">
    <source>
        <dbReference type="ARBA" id="ARBA00010065"/>
    </source>
</evidence>
<dbReference type="Pfam" id="PF00795">
    <property type="entry name" value="CN_hydrolase"/>
    <property type="match status" value="1"/>
</dbReference>
<organism evidence="11 12">
    <name type="scientific">Herminiimonas aquatilis</name>
    <dbReference type="NCBI Taxonomy" id="345342"/>
    <lineage>
        <taxon>Bacteria</taxon>
        <taxon>Pseudomonadati</taxon>
        <taxon>Pseudomonadota</taxon>
        <taxon>Betaproteobacteria</taxon>
        <taxon>Burkholderiales</taxon>
        <taxon>Oxalobacteraceae</taxon>
        <taxon>Herminiimonas</taxon>
    </lineage>
</organism>
<evidence type="ECO:0000256" key="3">
    <source>
        <dbReference type="ARBA" id="ARBA00022475"/>
    </source>
</evidence>
<dbReference type="InterPro" id="IPR036526">
    <property type="entry name" value="C-N_Hydrolase_sf"/>
</dbReference>
<dbReference type="Pfam" id="PF20154">
    <property type="entry name" value="LNT_N"/>
    <property type="match status" value="1"/>
</dbReference>
<keyword evidence="12" id="KW-1185">Reference proteome</keyword>
<feature type="transmembrane region" description="Helical" evidence="9">
    <location>
        <begin position="127"/>
        <end position="149"/>
    </location>
</feature>
<reference evidence="12" key="1">
    <citation type="journal article" date="2019" name="Int. J. Syst. Evol. Microbiol.">
        <title>The Global Catalogue of Microorganisms (GCM) 10K type strain sequencing project: providing services to taxonomists for standard genome sequencing and annotation.</title>
        <authorList>
            <consortium name="The Broad Institute Genomics Platform"/>
            <consortium name="The Broad Institute Genome Sequencing Center for Infectious Disease"/>
            <person name="Wu L."/>
            <person name="Ma J."/>
        </authorList>
    </citation>
    <scope>NUCLEOTIDE SEQUENCE [LARGE SCALE GENOMIC DNA]</scope>
    <source>
        <strain evidence="12">CCUG 36956</strain>
    </source>
</reference>
<comment type="function">
    <text evidence="9">Catalyzes the phospholipid dependent N-acylation of the N-terminal cysteine of apolipoprotein, the last step in lipoprotein maturation.</text>
</comment>
<sequence>MRVSSLFSFRFTATQAAAIALFSGALNVLAFAPFGWWPLQIITFALLFHLILQAPSIKSATLTGWAYGFGWSVCGVYWLYISMHQYGGMPAAMAALAVALLAMLLGAFSAAAAGAGAWFQHRRQAPAAVLLLLVFPSVWLLSEWLRGWVLTGFPWVASGYAHTGSPLAGYAPLIGVYGVGWLAAVLAAGLILSTTKRAALSLIVVILVSGLGLKSVNWTIPQGEPISVRLLQGNVPQEIKFDAQQTNVTLTLYEDMIRAAPADLIATPETAFPLLAHQLPADYLPRLAEFATASNSHLAIGIAVSDGPQQYANSVIGIAPAAANRTPPKLYRYDKHHLVPFGEFIPFGFRWFVDMMHIPLGDFTRGAPLQEPFSVKDQWVLPNICYEDLFGEEIAGQLRSADAHGKPVATMLLNVSNIAWFGDSIALPQHLQISQMRAIETGRTMLRSTNTGTTAVIDPSGKVIAQLKPFERGVLTASAQGYSGITPYVFIGNTFIVLLAFALLIAAWRCTRRNPNSL</sequence>
<dbReference type="PANTHER" id="PTHR38686">
    <property type="entry name" value="APOLIPOPROTEIN N-ACYLTRANSFERASE"/>
    <property type="match status" value="1"/>
</dbReference>
<dbReference type="NCBIfam" id="TIGR00546">
    <property type="entry name" value="lnt"/>
    <property type="match status" value="1"/>
</dbReference>
<dbReference type="Gene3D" id="3.60.110.10">
    <property type="entry name" value="Carbon-nitrogen hydrolase"/>
    <property type="match status" value="1"/>
</dbReference>
<evidence type="ECO:0000256" key="4">
    <source>
        <dbReference type="ARBA" id="ARBA00022679"/>
    </source>
</evidence>
<dbReference type="EMBL" id="JBHTCC010000001">
    <property type="protein sequence ID" value="MFC7297678.1"/>
    <property type="molecule type" value="Genomic_DNA"/>
</dbReference>
<keyword evidence="7 9" id="KW-0472">Membrane</keyword>
<dbReference type="PROSITE" id="PS50263">
    <property type="entry name" value="CN_HYDROLASE"/>
    <property type="match status" value="1"/>
</dbReference>
<evidence type="ECO:0000313" key="12">
    <source>
        <dbReference type="Proteomes" id="UP001596379"/>
    </source>
</evidence>
<name>A0ABW2J3F5_9BURK</name>
<dbReference type="HAMAP" id="MF_01148">
    <property type="entry name" value="Lnt"/>
    <property type="match status" value="1"/>
</dbReference>
<feature type="transmembrane region" description="Helical" evidence="9">
    <location>
        <begin position="93"/>
        <end position="115"/>
    </location>
</feature>
<evidence type="ECO:0000256" key="1">
    <source>
        <dbReference type="ARBA" id="ARBA00004651"/>
    </source>
</evidence>
<evidence type="ECO:0000256" key="6">
    <source>
        <dbReference type="ARBA" id="ARBA00022989"/>
    </source>
</evidence>
<dbReference type="InterPro" id="IPR045378">
    <property type="entry name" value="LNT_N"/>
</dbReference>
<dbReference type="RefSeq" id="WP_382232819.1">
    <property type="nucleotide sequence ID" value="NZ_JBHTCC010000001.1"/>
</dbReference>
<comment type="subcellular location">
    <subcellularLocation>
        <location evidence="1 9">Cell membrane</location>
        <topology evidence="1 9">Multi-pass membrane protein</topology>
    </subcellularLocation>
</comment>
<keyword evidence="4 9" id="KW-0808">Transferase</keyword>
<dbReference type="PANTHER" id="PTHR38686:SF1">
    <property type="entry name" value="APOLIPOPROTEIN N-ACYLTRANSFERASE"/>
    <property type="match status" value="1"/>
</dbReference>
<accession>A0ABW2J3F5</accession>
<dbReference type="GO" id="GO:0016746">
    <property type="term" value="F:acyltransferase activity"/>
    <property type="evidence" value="ECO:0007669"/>
    <property type="project" value="UniProtKB-KW"/>
</dbReference>
<dbReference type="CDD" id="cd07571">
    <property type="entry name" value="ALP_N-acyl_transferase"/>
    <property type="match status" value="1"/>
</dbReference>
<gene>
    <name evidence="9 11" type="primary">lnt</name>
    <name evidence="11" type="ORF">ACFQO0_04435</name>
</gene>
<feature type="domain" description="CN hydrolase" evidence="10">
    <location>
        <begin position="231"/>
        <end position="481"/>
    </location>
</feature>
<dbReference type="SUPFAM" id="SSF56317">
    <property type="entry name" value="Carbon-nitrogen hydrolase"/>
    <property type="match status" value="1"/>
</dbReference>
<dbReference type="InterPro" id="IPR003010">
    <property type="entry name" value="C-N_Hydrolase"/>
</dbReference>
<feature type="transmembrane region" description="Helical" evidence="9">
    <location>
        <begin position="199"/>
        <end position="220"/>
    </location>
</feature>
<proteinExistence type="inferred from homology"/>
<comment type="caution">
    <text evidence="11">The sequence shown here is derived from an EMBL/GenBank/DDBJ whole genome shotgun (WGS) entry which is preliminary data.</text>
</comment>
<evidence type="ECO:0000313" key="11">
    <source>
        <dbReference type="EMBL" id="MFC7297678.1"/>
    </source>
</evidence>
<feature type="transmembrane region" description="Helical" evidence="9">
    <location>
        <begin position="34"/>
        <end position="52"/>
    </location>
</feature>
<keyword evidence="8 9" id="KW-0012">Acyltransferase</keyword>
<dbReference type="InterPro" id="IPR004563">
    <property type="entry name" value="Apolipo_AcylTrfase"/>
</dbReference>
<evidence type="ECO:0000256" key="7">
    <source>
        <dbReference type="ARBA" id="ARBA00023136"/>
    </source>
</evidence>
<keyword evidence="6 9" id="KW-1133">Transmembrane helix</keyword>
<evidence type="ECO:0000256" key="5">
    <source>
        <dbReference type="ARBA" id="ARBA00022692"/>
    </source>
</evidence>
<feature type="transmembrane region" description="Helical" evidence="9">
    <location>
        <begin position="169"/>
        <end position="192"/>
    </location>
</feature>
<evidence type="ECO:0000256" key="9">
    <source>
        <dbReference type="HAMAP-Rule" id="MF_01148"/>
    </source>
</evidence>
<comment type="similarity">
    <text evidence="2 9">Belongs to the CN hydrolase family. Apolipoprotein N-acyltransferase subfamily.</text>
</comment>
<keyword evidence="5 9" id="KW-0812">Transmembrane</keyword>
<dbReference type="Proteomes" id="UP001596379">
    <property type="component" value="Unassembled WGS sequence"/>
</dbReference>
<protein>
    <recommendedName>
        <fullName evidence="9">Apolipoprotein N-acyltransferase</fullName>
        <shortName evidence="9">ALP N-acyltransferase</shortName>
        <ecNumber evidence="9">2.3.1.269</ecNumber>
    </recommendedName>
</protein>
<feature type="transmembrane region" description="Helical" evidence="9">
    <location>
        <begin position="64"/>
        <end position="81"/>
    </location>
</feature>
<keyword evidence="3 9" id="KW-1003">Cell membrane</keyword>
<evidence type="ECO:0000259" key="10">
    <source>
        <dbReference type="PROSITE" id="PS50263"/>
    </source>
</evidence>
<comment type="catalytic activity">
    <reaction evidence="9">
        <text>N-terminal S-1,2-diacyl-sn-glyceryl-L-cysteinyl-[lipoprotein] + a glycerophospholipid = N-acyl-S-1,2-diacyl-sn-glyceryl-L-cysteinyl-[lipoprotein] + a 2-acyl-sn-glycero-3-phospholipid + H(+)</text>
        <dbReference type="Rhea" id="RHEA:48228"/>
        <dbReference type="Rhea" id="RHEA-COMP:14681"/>
        <dbReference type="Rhea" id="RHEA-COMP:14684"/>
        <dbReference type="ChEBI" id="CHEBI:15378"/>
        <dbReference type="ChEBI" id="CHEBI:136912"/>
        <dbReference type="ChEBI" id="CHEBI:140656"/>
        <dbReference type="ChEBI" id="CHEBI:140657"/>
        <dbReference type="ChEBI" id="CHEBI:140660"/>
        <dbReference type="EC" id="2.3.1.269"/>
    </reaction>
</comment>